<dbReference type="Proteomes" id="UP000282195">
    <property type="component" value="Plasmid pRCCGE525c"/>
</dbReference>
<name>A0A387G281_9HYPH</name>
<feature type="transmembrane region" description="Helical" evidence="1">
    <location>
        <begin position="113"/>
        <end position="139"/>
    </location>
</feature>
<keyword evidence="1" id="KW-0472">Membrane</keyword>
<evidence type="ECO:0000313" key="4">
    <source>
        <dbReference type="Proteomes" id="UP000282195"/>
    </source>
</evidence>
<dbReference type="InterPro" id="IPR025517">
    <property type="entry name" value="DUF4405"/>
</dbReference>
<feature type="transmembrane region" description="Helical" evidence="1">
    <location>
        <begin position="195"/>
        <end position="217"/>
    </location>
</feature>
<dbReference type="RefSeq" id="WP_120707222.1">
    <property type="nucleotide sequence ID" value="NZ_CP032695.1"/>
</dbReference>
<feature type="transmembrane region" description="Helical" evidence="1">
    <location>
        <begin position="151"/>
        <end position="175"/>
    </location>
</feature>
<dbReference type="KEGG" id="rjg:CCGE525_26150"/>
<protein>
    <submittedName>
        <fullName evidence="3">DUF4405 domain-containing protein</fullName>
    </submittedName>
</protein>
<feature type="transmembrane region" description="Helical" evidence="1">
    <location>
        <begin position="71"/>
        <end position="101"/>
    </location>
</feature>
<gene>
    <name evidence="3" type="ORF">CCGE525_26150</name>
</gene>
<feature type="transmembrane region" description="Helical" evidence="1">
    <location>
        <begin position="34"/>
        <end position="50"/>
    </location>
</feature>
<feature type="domain" description="Flavinylation-associated cytochrome" evidence="2">
    <location>
        <begin position="72"/>
        <end position="129"/>
    </location>
</feature>
<geneLocation type="plasmid" evidence="4">
    <name>prccge525c</name>
</geneLocation>
<accession>A0A387G281</accession>
<evidence type="ECO:0000259" key="2">
    <source>
        <dbReference type="Pfam" id="PF14358"/>
    </source>
</evidence>
<evidence type="ECO:0000313" key="3">
    <source>
        <dbReference type="EMBL" id="AYG62291.1"/>
    </source>
</evidence>
<sequence>MSPFLLLRLVLDFLAVGLLMVAMAYWWLDNRTHELVGTAMFALLVLHNIFNRRWWGSLPRTRRQPMPVATLVLNFTLAATMVALLITSLLISRSLFGFLFIGGPTARDLHILAAYWGVIIAAIHLGMHWPVIMGVAARLAGITRLSQARRVVLRILAAGVAMLGVLSFLGLDIASRLLLVPTIVFWDFNEDATGFFLRLGAIAGLAAVIGHYGLIILQALQCRRRAAA</sequence>
<keyword evidence="1" id="KW-1133">Transmembrane helix</keyword>
<keyword evidence="4" id="KW-1185">Reference proteome</keyword>
<dbReference type="Pfam" id="PF14358">
    <property type="entry name" value="DUF4405"/>
    <property type="match status" value="1"/>
</dbReference>
<proteinExistence type="predicted"/>
<evidence type="ECO:0000256" key="1">
    <source>
        <dbReference type="SAM" id="Phobius"/>
    </source>
</evidence>
<keyword evidence="3" id="KW-0614">Plasmid</keyword>
<feature type="transmembrane region" description="Helical" evidence="1">
    <location>
        <begin position="9"/>
        <end position="28"/>
    </location>
</feature>
<reference evidence="3 4" key="1">
    <citation type="submission" date="2018-10" db="EMBL/GenBank/DDBJ databases">
        <title>Rhizobium etli, R. leguminosarum and a new Rhizobium genospecies from Phaseolus dumosus.</title>
        <authorList>
            <person name="Ramirez-Puebla S.T."/>
            <person name="Rogel-Hernandez M.A."/>
            <person name="Guerrero G."/>
            <person name="Ormeno-Orrillo E."/>
            <person name="Martinez-Romero J.C."/>
            <person name="Negrete-Yankelevich S."/>
            <person name="Martinez-Romero E."/>
        </authorList>
    </citation>
    <scope>NUCLEOTIDE SEQUENCE [LARGE SCALE GENOMIC DNA]</scope>
    <source>
        <strain evidence="3 4">CCGE525</strain>
        <plasmid evidence="4">prccge525c</plasmid>
    </source>
</reference>
<dbReference type="AlphaFoldDB" id="A0A387G281"/>
<dbReference type="OrthoDB" id="9779183at2"/>
<keyword evidence="1" id="KW-0812">Transmembrane</keyword>
<organism evidence="3 4">
    <name type="scientific">Rhizobium jaguaris</name>
    <dbReference type="NCBI Taxonomy" id="1312183"/>
    <lineage>
        <taxon>Bacteria</taxon>
        <taxon>Pseudomonadati</taxon>
        <taxon>Pseudomonadota</taxon>
        <taxon>Alphaproteobacteria</taxon>
        <taxon>Hyphomicrobiales</taxon>
        <taxon>Rhizobiaceae</taxon>
        <taxon>Rhizobium/Agrobacterium group</taxon>
        <taxon>Rhizobium</taxon>
    </lineage>
</organism>
<dbReference type="EMBL" id="CP032695">
    <property type="protein sequence ID" value="AYG62291.1"/>
    <property type="molecule type" value="Genomic_DNA"/>
</dbReference>